<protein>
    <submittedName>
        <fullName evidence="2">Uncharacterized protein</fullName>
    </submittedName>
</protein>
<proteinExistence type="predicted"/>
<dbReference type="EnsemblMetazoa" id="AMIN014318-RA">
    <property type="protein sequence ID" value="AMIN014318-PA"/>
    <property type="gene ID" value="AMIN014318"/>
</dbReference>
<organism evidence="2 3">
    <name type="scientific">Anopheles minimus</name>
    <dbReference type="NCBI Taxonomy" id="112268"/>
    <lineage>
        <taxon>Eukaryota</taxon>
        <taxon>Metazoa</taxon>
        <taxon>Ecdysozoa</taxon>
        <taxon>Arthropoda</taxon>
        <taxon>Hexapoda</taxon>
        <taxon>Insecta</taxon>
        <taxon>Pterygota</taxon>
        <taxon>Neoptera</taxon>
        <taxon>Endopterygota</taxon>
        <taxon>Diptera</taxon>
        <taxon>Nematocera</taxon>
        <taxon>Culicoidea</taxon>
        <taxon>Culicidae</taxon>
        <taxon>Anophelinae</taxon>
        <taxon>Anopheles</taxon>
    </lineage>
</organism>
<name>A0A182WNN6_9DIPT</name>
<dbReference type="AlphaFoldDB" id="A0A182WNN6"/>
<sequence>MDREREWENRWKESENRTRI</sequence>
<evidence type="ECO:0000313" key="2">
    <source>
        <dbReference type="EnsemblMetazoa" id="AMIN014318-PA"/>
    </source>
</evidence>
<reference evidence="3" key="1">
    <citation type="submission" date="2013-03" db="EMBL/GenBank/DDBJ databases">
        <title>The Genome Sequence of Anopheles minimus MINIMUS1.</title>
        <authorList>
            <consortium name="The Broad Institute Genomics Platform"/>
            <person name="Neafsey D.E."/>
            <person name="Walton C."/>
            <person name="Walker B."/>
            <person name="Young S.K."/>
            <person name="Zeng Q."/>
            <person name="Gargeya S."/>
            <person name="Fitzgerald M."/>
            <person name="Haas B."/>
            <person name="Abouelleil A."/>
            <person name="Allen A.W."/>
            <person name="Alvarado L."/>
            <person name="Arachchi H.M."/>
            <person name="Berlin A.M."/>
            <person name="Chapman S.B."/>
            <person name="Gainer-Dewar J."/>
            <person name="Goldberg J."/>
            <person name="Griggs A."/>
            <person name="Gujja S."/>
            <person name="Hansen M."/>
            <person name="Howarth C."/>
            <person name="Imamovic A."/>
            <person name="Ireland A."/>
            <person name="Larimer J."/>
            <person name="McCowan C."/>
            <person name="Murphy C."/>
            <person name="Pearson M."/>
            <person name="Poon T.W."/>
            <person name="Priest M."/>
            <person name="Roberts A."/>
            <person name="Saif S."/>
            <person name="Shea T."/>
            <person name="Sisk P."/>
            <person name="Sykes S."/>
            <person name="Wortman J."/>
            <person name="Nusbaum C."/>
            <person name="Birren B."/>
        </authorList>
    </citation>
    <scope>NUCLEOTIDE SEQUENCE [LARGE SCALE GENOMIC DNA]</scope>
    <source>
        <strain evidence="3">MINIMUS1</strain>
    </source>
</reference>
<evidence type="ECO:0000313" key="3">
    <source>
        <dbReference type="Proteomes" id="UP000075920"/>
    </source>
</evidence>
<dbReference type="VEuPathDB" id="VectorBase:AMIN014318"/>
<feature type="region of interest" description="Disordered" evidence="1">
    <location>
        <begin position="1"/>
        <end position="20"/>
    </location>
</feature>
<evidence type="ECO:0000256" key="1">
    <source>
        <dbReference type="SAM" id="MobiDB-lite"/>
    </source>
</evidence>
<reference evidence="2" key="2">
    <citation type="submission" date="2020-05" db="UniProtKB">
        <authorList>
            <consortium name="EnsemblMetazoa"/>
        </authorList>
    </citation>
    <scope>IDENTIFICATION</scope>
    <source>
        <strain evidence="2">MINIMUS1</strain>
    </source>
</reference>
<keyword evidence="3" id="KW-1185">Reference proteome</keyword>
<dbReference type="Proteomes" id="UP000075920">
    <property type="component" value="Unassembled WGS sequence"/>
</dbReference>
<accession>A0A182WNN6</accession>